<feature type="signal peptide" evidence="4">
    <location>
        <begin position="1"/>
        <end position="21"/>
    </location>
</feature>
<dbReference type="Pfam" id="PF03938">
    <property type="entry name" value="OmpH"/>
    <property type="match status" value="1"/>
</dbReference>
<dbReference type="InterPro" id="IPR005632">
    <property type="entry name" value="Chaperone_Skp"/>
</dbReference>
<dbReference type="InterPro" id="IPR024930">
    <property type="entry name" value="Skp_dom_sf"/>
</dbReference>
<dbReference type="AlphaFoldDB" id="A0A6L2R606"/>
<sequence length="183" mass="20386">MQTRLYLPLILLLLLALPACQQSGNAPKIVVVDMNRIMRDSEPAKAGVKFLESLHTDMQEKINAIQERLAKKPNDESTQKELQSVYMTAQQRMQTEQQNVINLLNDAIQRVINQCREQNGYDIVINVEMTASYNTAVDVTAEIIEQVNKLTITFKPTVEETAPAVVPDAPGGDARPAAKTPKK</sequence>
<dbReference type="SMART" id="SM00935">
    <property type="entry name" value="OmpH"/>
    <property type="match status" value="1"/>
</dbReference>
<evidence type="ECO:0000256" key="1">
    <source>
        <dbReference type="ARBA" id="ARBA00009091"/>
    </source>
</evidence>
<dbReference type="Gene3D" id="3.30.910.20">
    <property type="entry name" value="Skp domain"/>
    <property type="match status" value="1"/>
</dbReference>
<keyword evidence="2 4" id="KW-0732">Signal</keyword>
<evidence type="ECO:0000256" key="4">
    <source>
        <dbReference type="SAM" id="SignalP"/>
    </source>
</evidence>
<dbReference type="Proteomes" id="UP000505077">
    <property type="component" value="Unassembled WGS sequence"/>
</dbReference>
<name>A0A6L2R606_9BACT</name>
<feature type="chain" id="PRO_5026888161" evidence="4">
    <location>
        <begin position="22"/>
        <end position="183"/>
    </location>
</feature>
<evidence type="ECO:0000313" key="6">
    <source>
        <dbReference type="Proteomes" id="UP000505077"/>
    </source>
</evidence>
<dbReference type="GO" id="GO:0050821">
    <property type="term" value="P:protein stabilization"/>
    <property type="evidence" value="ECO:0007669"/>
    <property type="project" value="TreeGrafter"/>
</dbReference>
<dbReference type="PANTHER" id="PTHR35089">
    <property type="entry name" value="CHAPERONE PROTEIN SKP"/>
    <property type="match status" value="1"/>
</dbReference>
<feature type="compositionally biased region" description="Low complexity" evidence="3">
    <location>
        <begin position="167"/>
        <end position="183"/>
    </location>
</feature>
<dbReference type="GO" id="GO:0051082">
    <property type="term" value="F:unfolded protein binding"/>
    <property type="evidence" value="ECO:0007669"/>
    <property type="project" value="InterPro"/>
</dbReference>
<evidence type="ECO:0000313" key="5">
    <source>
        <dbReference type="EMBL" id="GFH62874.1"/>
    </source>
</evidence>
<protein>
    <submittedName>
        <fullName evidence="5">Outer membrane chaperone Skp</fullName>
    </submittedName>
</protein>
<gene>
    <name evidence="5" type="primary">skp</name>
    <name evidence="5" type="ORF">ZNDK_0645</name>
</gene>
<dbReference type="SUPFAM" id="SSF111384">
    <property type="entry name" value="OmpH-like"/>
    <property type="match status" value="1"/>
</dbReference>
<feature type="region of interest" description="Disordered" evidence="3">
    <location>
        <begin position="163"/>
        <end position="183"/>
    </location>
</feature>
<evidence type="ECO:0000256" key="2">
    <source>
        <dbReference type="ARBA" id="ARBA00022729"/>
    </source>
</evidence>
<dbReference type="PANTHER" id="PTHR35089:SF1">
    <property type="entry name" value="CHAPERONE PROTEIN SKP"/>
    <property type="match status" value="1"/>
</dbReference>
<accession>A0A6L2R606</accession>
<reference evidence="5 6" key="1">
    <citation type="journal article" date="2020" name="ISME J.">
        <title>Parallel Reductive Genome Evolution in Desulfovibrio Ectosymbionts Independently Acquired by Trichonympha Protists in the Termite Gut.</title>
        <authorList>
            <person name="Takeuchi M."/>
            <person name="Kuwahara H."/>
            <person name="Murakami T."/>
            <person name="Takahashi K."/>
            <person name="Kajitani R."/>
            <person name="Toyoda A."/>
            <person name="Itoh T."/>
            <person name="Ohkuma M."/>
            <person name="Hongoh Y."/>
        </authorList>
    </citation>
    <scope>NUCLEOTIDE SEQUENCE [LARGE SCALE GENOMIC DNA]</scope>
    <source>
        <strain evidence="5">ZnDsv-02</strain>
    </source>
</reference>
<comment type="caution">
    <text evidence="5">The sequence shown here is derived from an EMBL/GenBank/DDBJ whole genome shotgun (WGS) entry which is preliminary data.</text>
</comment>
<comment type="similarity">
    <text evidence="1">Belongs to the Skp family.</text>
</comment>
<dbReference type="EMBL" id="BLLL01000006">
    <property type="protein sequence ID" value="GFH62874.1"/>
    <property type="molecule type" value="Genomic_DNA"/>
</dbReference>
<evidence type="ECO:0000256" key="3">
    <source>
        <dbReference type="SAM" id="MobiDB-lite"/>
    </source>
</evidence>
<organism evidence="5 6">
    <name type="scientific">Candidatus Desulfovibrio kirbyi</name>
    <dbReference type="NCBI Taxonomy" id="2696086"/>
    <lineage>
        <taxon>Bacteria</taxon>
        <taxon>Pseudomonadati</taxon>
        <taxon>Thermodesulfobacteriota</taxon>
        <taxon>Desulfovibrionia</taxon>
        <taxon>Desulfovibrionales</taxon>
        <taxon>Desulfovibrionaceae</taxon>
        <taxon>Desulfovibrio</taxon>
    </lineage>
</organism>
<proteinExistence type="inferred from homology"/>
<dbReference type="GO" id="GO:0005829">
    <property type="term" value="C:cytosol"/>
    <property type="evidence" value="ECO:0007669"/>
    <property type="project" value="TreeGrafter"/>
</dbReference>